<dbReference type="EMBL" id="VCAU01000005">
    <property type="protein sequence ID" value="KAF9894121.1"/>
    <property type="molecule type" value="Genomic_DNA"/>
</dbReference>
<dbReference type="Pfam" id="PF01425">
    <property type="entry name" value="Amidase"/>
    <property type="match status" value="1"/>
</dbReference>
<dbReference type="Gene3D" id="3.90.1300.10">
    <property type="entry name" value="Amidase signature (AS) domain"/>
    <property type="match status" value="1"/>
</dbReference>
<dbReference type="SUPFAM" id="SSF75304">
    <property type="entry name" value="Amidase signature (AS) enzymes"/>
    <property type="match status" value="1"/>
</dbReference>
<reference evidence="4" key="2">
    <citation type="submission" date="2020-02" db="EMBL/GenBank/DDBJ databases">
        <authorList>
            <person name="Gilchrist C.L.M."/>
            <person name="Chooi Y.-H."/>
        </authorList>
    </citation>
    <scope>NUCLEOTIDE SEQUENCE</scope>
    <source>
        <strain evidence="4">MST-FP2251</strain>
    </source>
</reference>
<evidence type="ECO:0008006" key="6">
    <source>
        <dbReference type="Google" id="ProtNLM"/>
    </source>
</evidence>
<evidence type="ECO:0000256" key="1">
    <source>
        <dbReference type="SAM" id="SignalP"/>
    </source>
</evidence>
<reference evidence="4" key="1">
    <citation type="journal article" date="2019" name="Beilstein J. Org. Chem.">
        <title>Nanangenines: drimane sesquiterpenoids as the dominant metabolite cohort of a novel Australian fungus, Aspergillus nanangensis.</title>
        <authorList>
            <person name="Lacey H.J."/>
            <person name="Gilchrist C.L.M."/>
            <person name="Crombie A."/>
            <person name="Kalaitzis J.A."/>
            <person name="Vuong D."/>
            <person name="Rutledge P.J."/>
            <person name="Turner P."/>
            <person name="Pitt J.I."/>
            <person name="Lacey E."/>
            <person name="Chooi Y.H."/>
            <person name="Piggott A.M."/>
        </authorList>
    </citation>
    <scope>NUCLEOTIDE SEQUENCE</scope>
    <source>
        <strain evidence="4">MST-FP2251</strain>
    </source>
</reference>
<evidence type="ECO:0000313" key="5">
    <source>
        <dbReference type="Proteomes" id="UP001194746"/>
    </source>
</evidence>
<dbReference type="PANTHER" id="PTHR46310">
    <property type="entry name" value="AMIDASE 1"/>
    <property type="match status" value="1"/>
</dbReference>
<dbReference type="InterPro" id="IPR058329">
    <property type="entry name" value="Arp1_N"/>
</dbReference>
<protein>
    <recommendedName>
        <fullName evidence="6">Amidase domain-containing protein</fullName>
    </recommendedName>
</protein>
<gene>
    <name evidence="4" type="ORF">FE257_009094</name>
</gene>
<feature type="signal peptide" evidence="1">
    <location>
        <begin position="1"/>
        <end position="19"/>
    </location>
</feature>
<sequence length="675" mass="73759">MRGWKTLLVRALAASGMQSLGPQETQSIGDGIVYQLGNVSYFANAKHPRRILGITNGTATNRLRAMTAIVTNDTQVTGDILQRTLAGYLVGDDVTTSEFFGNIYVTSSLSHARLDDSAVLYLDNIGADHIYVDSASFHDVPRHFLSVTDRSKTPPMAGPFTAIASDGELTVLDTYRMYEDEYRTFITGSYLSNQDTGSFSSLPLMSPRVWAPMIPVPSRIYSWGDQRRLAGVRVAVKDLFDIQGLQTSAGSQAWIRVTAMANTTAPSIQRLLDLGAVVVGKYKLAQFASGANPWDWVDEQHPFNPRGDGYLTCAASSSGGGCSVAAYDWLDAAVGTDTAVSMRRPAAASGTYGNRPSQGIISLAGVLPVNWAQDTAGVFARDPVAWVKFAKAWYSPGLYQDPSITGLSPLSVADTTKFPSRILYPDEYFPLANPAAQDIVDKFIDQMSGVFNMTVQRFNFTATVGNAAIYPNTTSVWDELFNATSTLTYWSQHVGVSEPLVTKWKAQHEGRFPPVDPEWRAEWTHFDVSRITQAAYDVALRSKAMAVNWFETHMLYETPQSCSESVFLCDIGTGGLPSFRERELNNSPNATFLGMVPSGAVLSCGIICPLFGCTDFTIPLGQVSHQSPVTMHTEQIPVSINLMARRGCDFMLFNMVEKLAEVGILRAVKTGREAF</sequence>
<keyword evidence="1" id="KW-0732">Signal</keyword>
<dbReference type="Pfam" id="PF26053">
    <property type="entry name" value="DUF8016"/>
    <property type="match status" value="1"/>
</dbReference>
<dbReference type="InterPro" id="IPR036928">
    <property type="entry name" value="AS_sf"/>
</dbReference>
<name>A0AAD4CWP8_ASPNN</name>
<evidence type="ECO:0000259" key="2">
    <source>
        <dbReference type="Pfam" id="PF01425"/>
    </source>
</evidence>
<organism evidence="4 5">
    <name type="scientific">Aspergillus nanangensis</name>
    <dbReference type="NCBI Taxonomy" id="2582783"/>
    <lineage>
        <taxon>Eukaryota</taxon>
        <taxon>Fungi</taxon>
        <taxon>Dikarya</taxon>
        <taxon>Ascomycota</taxon>
        <taxon>Pezizomycotina</taxon>
        <taxon>Eurotiomycetes</taxon>
        <taxon>Eurotiomycetidae</taxon>
        <taxon>Eurotiales</taxon>
        <taxon>Aspergillaceae</taxon>
        <taxon>Aspergillus</taxon>
        <taxon>Aspergillus subgen. Circumdati</taxon>
    </lineage>
</organism>
<feature type="chain" id="PRO_5041912119" description="Amidase domain-containing protein" evidence="1">
    <location>
        <begin position="20"/>
        <end position="675"/>
    </location>
</feature>
<keyword evidence="5" id="KW-1185">Reference proteome</keyword>
<feature type="domain" description="Scytalone dehydratase-like protein Arp1 N-terminal" evidence="3">
    <location>
        <begin position="54"/>
        <end position="176"/>
    </location>
</feature>
<dbReference type="Proteomes" id="UP001194746">
    <property type="component" value="Unassembled WGS sequence"/>
</dbReference>
<comment type="caution">
    <text evidence="4">The sequence shown here is derived from an EMBL/GenBank/DDBJ whole genome shotgun (WGS) entry which is preliminary data.</text>
</comment>
<dbReference type="InterPro" id="IPR023631">
    <property type="entry name" value="Amidase_dom"/>
</dbReference>
<dbReference type="PANTHER" id="PTHR46310:SF7">
    <property type="entry name" value="AMIDASE 1"/>
    <property type="match status" value="1"/>
</dbReference>
<dbReference type="AlphaFoldDB" id="A0AAD4CWP8"/>
<proteinExistence type="predicted"/>
<feature type="domain" description="Amidase" evidence="2">
    <location>
        <begin position="226"/>
        <end position="382"/>
    </location>
</feature>
<evidence type="ECO:0000313" key="4">
    <source>
        <dbReference type="EMBL" id="KAF9894121.1"/>
    </source>
</evidence>
<accession>A0AAD4CWP8</accession>
<evidence type="ECO:0000259" key="3">
    <source>
        <dbReference type="Pfam" id="PF26053"/>
    </source>
</evidence>